<dbReference type="InterPro" id="IPR005467">
    <property type="entry name" value="His_kinase_dom"/>
</dbReference>
<keyword evidence="4" id="KW-0808">Transferase</keyword>
<dbReference type="Pfam" id="PF00989">
    <property type="entry name" value="PAS"/>
    <property type="match status" value="2"/>
</dbReference>
<feature type="domain" description="PAS" evidence="8">
    <location>
        <begin position="204"/>
        <end position="258"/>
    </location>
</feature>
<dbReference type="GO" id="GO:0006355">
    <property type="term" value="P:regulation of DNA-templated transcription"/>
    <property type="evidence" value="ECO:0007669"/>
    <property type="project" value="InterPro"/>
</dbReference>
<reference evidence="9 10" key="1">
    <citation type="submission" date="2018-06" db="EMBL/GenBank/DDBJ databases">
        <title>Genomic Encyclopedia of Archaeal and Bacterial Type Strains, Phase II (KMG-II): from individual species to whole genera.</title>
        <authorList>
            <person name="Goeker M."/>
        </authorList>
    </citation>
    <scope>NUCLEOTIDE SEQUENCE [LARGE SCALE GENOMIC DNA]</scope>
    <source>
        <strain evidence="9 10">DSM 6779</strain>
    </source>
</reference>
<dbReference type="Gene3D" id="3.30.565.10">
    <property type="entry name" value="Histidine kinase-like ATPase, C-terminal domain"/>
    <property type="match status" value="1"/>
</dbReference>
<dbReference type="InterPro" id="IPR036097">
    <property type="entry name" value="HisK_dim/P_sf"/>
</dbReference>
<dbReference type="InterPro" id="IPR013767">
    <property type="entry name" value="PAS_fold"/>
</dbReference>
<dbReference type="InterPro" id="IPR000014">
    <property type="entry name" value="PAS"/>
</dbReference>
<evidence type="ECO:0000259" key="8">
    <source>
        <dbReference type="PROSITE" id="PS50112"/>
    </source>
</evidence>
<dbReference type="EC" id="2.7.13.3" evidence="2"/>
<dbReference type="CDD" id="cd00130">
    <property type="entry name" value="PAS"/>
    <property type="match status" value="2"/>
</dbReference>
<dbReference type="Proteomes" id="UP000249239">
    <property type="component" value="Unassembled WGS sequence"/>
</dbReference>
<dbReference type="PANTHER" id="PTHR43711">
    <property type="entry name" value="TWO-COMPONENT HISTIDINE KINASE"/>
    <property type="match status" value="1"/>
</dbReference>
<dbReference type="CDD" id="cd00082">
    <property type="entry name" value="HisKA"/>
    <property type="match status" value="1"/>
</dbReference>
<comment type="catalytic activity">
    <reaction evidence="1">
        <text>ATP + protein L-histidine = ADP + protein N-phospho-L-histidine.</text>
        <dbReference type="EC" id="2.7.13.3"/>
    </reaction>
</comment>
<feature type="domain" description="Histidine kinase" evidence="7">
    <location>
        <begin position="586"/>
        <end position="801"/>
    </location>
</feature>
<dbReference type="InterPro" id="IPR003661">
    <property type="entry name" value="HisK_dim/P_dom"/>
</dbReference>
<dbReference type="InterPro" id="IPR035965">
    <property type="entry name" value="PAS-like_dom_sf"/>
</dbReference>
<organism evidence="9 10">
    <name type="scientific">Breznakibacter xylanolyticus</name>
    <dbReference type="NCBI Taxonomy" id="990"/>
    <lineage>
        <taxon>Bacteria</taxon>
        <taxon>Pseudomonadati</taxon>
        <taxon>Bacteroidota</taxon>
        <taxon>Bacteroidia</taxon>
        <taxon>Marinilabiliales</taxon>
        <taxon>Marinilabiliaceae</taxon>
        <taxon>Breznakibacter</taxon>
    </lineage>
</organism>
<dbReference type="Gene3D" id="1.10.287.130">
    <property type="match status" value="1"/>
</dbReference>
<dbReference type="SMART" id="SM00387">
    <property type="entry name" value="HATPase_c"/>
    <property type="match status" value="1"/>
</dbReference>
<dbReference type="Pfam" id="PF02518">
    <property type="entry name" value="HATPase_c"/>
    <property type="match status" value="1"/>
</dbReference>
<evidence type="ECO:0000256" key="6">
    <source>
        <dbReference type="ARBA" id="ARBA00023012"/>
    </source>
</evidence>
<dbReference type="PROSITE" id="PS50109">
    <property type="entry name" value="HIS_KIN"/>
    <property type="match status" value="1"/>
</dbReference>
<protein>
    <recommendedName>
        <fullName evidence="2">histidine kinase</fullName>
        <ecNumber evidence="2">2.7.13.3</ecNumber>
    </recommendedName>
</protein>
<dbReference type="InterPro" id="IPR003594">
    <property type="entry name" value="HATPase_dom"/>
</dbReference>
<evidence type="ECO:0000256" key="5">
    <source>
        <dbReference type="ARBA" id="ARBA00022777"/>
    </source>
</evidence>
<dbReference type="SUPFAM" id="SSF55874">
    <property type="entry name" value="ATPase domain of HSP90 chaperone/DNA topoisomerase II/histidine kinase"/>
    <property type="match status" value="1"/>
</dbReference>
<dbReference type="RefSeq" id="WP_111446090.1">
    <property type="nucleotide sequence ID" value="NZ_QKZK01000017.1"/>
</dbReference>
<dbReference type="SUPFAM" id="SSF47384">
    <property type="entry name" value="Homodimeric domain of signal transducing histidine kinase"/>
    <property type="match status" value="1"/>
</dbReference>
<dbReference type="SMART" id="SM00388">
    <property type="entry name" value="HisKA"/>
    <property type="match status" value="1"/>
</dbReference>
<evidence type="ECO:0000313" key="9">
    <source>
        <dbReference type="EMBL" id="PZX15143.1"/>
    </source>
</evidence>
<evidence type="ECO:0000259" key="7">
    <source>
        <dbReference type="PROSITE" id="PS50109"/>
    </source>
</evidence>
<dbReference type="PANTHER" id="PTHR43711:SF26">
    <property type="entry name" value="SENSOR HISTIDINE KINASE RCSC"/>
    <property type="match status" value="1"/>
</dbReference>
<keyword evidence="10" id="KW-1185">Reference proteome</keyword>
<keyword evidence="5" id="KW-0418">Kinase</keyword>
<evidence type="ECO:0000256" key="2">
    <source>
        <dbReference type="ARBA" id="ARBA00012438"/>
    </source>
</evidence>
<dbReference type="AlphaFoldDB" id="A0A2W7N604"/>
<feature type="domain" description="PAS" evidence="8">
    <location>
        <begin position="333"/>
        <end position="379"/>
    </location>
</feature>
<name>A0A2W7N604_9BACT</name>
<evidence type="ECO:0000256" key="1">
    <source>
        <dbReference type="ARBA" id="ARBA00000085"/>
    </source>
</evidence>
<dbReference type="GO" id="GO:0000155">
    <property type="term" value="F:phosphorelay sensor kinase activity"/>
    <property type="evidence" value="ECO:0007669"/>
    <property type="project" value="InterPro"/>
</dbReference>
<sequence>MKKRRFYSSIYDRPDTSITKDESLTFSERDEDLSDFSKWVALMDEIDVDALGCSSFSVEDFVQADWFQRFHEPMCLLGAGGKVLCHNVAFGTHVLSYRRGEDVLVIGQLLTPEKADWFEGLFVTGAYNHSDHLHHWVTYLSPSGELMRGAIEAYPIELESMWVLILHVSCEHDSDDYQPVCLTDKYKMAFEISPDVICITRLSDGFFVEVNDNFLKFSGYEMHEVIGKTSLDLNFWAEPQQRDILLQKLILEGSIDNVEIQFRLKDGSIAEAMVSMRTISVNHQAHLFLFARDIRYRKELEFKYRLLFENLSSGFALLESKFSSQREMNVFVFVDVNPAFETILGFTSDQIVGREINDVIPHLDVEMHDALLEVANDGQFKRCVDERFIEGKKFRIMVFCPKKGFIAILFEDITEMMRQQDELHERDEQLRQMFEHTHSVLMLLNRDGELVRLNRAGFELAAHLNSDYSGLRPGNLMNCVGTINNPRGCGLGPVCKTCRLRKMARETYVSGKSFIREEIWVSQMNQGAVRRLYLLVSISRLILKSGTHLLISIDDITRRKIMEDDLVSAKQRAEESDRLKTAFFSNLSHEIRTPLNGIIGFSNLLKKKDISPSDLSLYTHYINENSNRLLMIMNNVIELAQLNSHLMKIVNSEFDLEKAVVETLRIGKTMNPEKQLNVRYKIVGDKQVIGYPTVFTSALKQLVLNSYKFTLFGSIGVKCTTSAGRLCCIVADTGIGIEASFQDLIFEPFRQQEDGMTRNYGGIGLGLAIVKEYMKLVDGSITLKSIPGRGSVFRIEMPVMSSEQFDVSRSKVDFSVKKN</sequence>
<comment type="caution">
    <text evidence="9">The sequence shown here is derived from an EMBL/GenBank/DDBJ whole genome shotgun (WGS) entry which is preliminary data.</text>
</comment>
<dbReference type="InterPro" id="IPR036890">
    <property type="entry name" value="HATPase_C_sf"/>
</dbReference>
<proteinExistence type="predicted"/>
<gene>
    <name evidence="9" type="ORF">LX69_02231</name>
</gene>
<dbReference type="NCBIfam" id="TIGR00229">
    <property type="entry name" value="sensory_box"/>
    <property type="match status" value="2"/>
</dbReference>
<accession>A0A2W7N604</accession>
<keyword evidence="3" id="KW-0597">Phosphoprotein</keyword>
<dbReference type="Pfam" id="PF00512">
    <property type="entry name" value="HisKA"/>
    <property type="match status" value="1"/>
</dbReference>
<evidence type="ECO:0000256" key="3">
    <source>
        <dbReference type="ARBA" id="ARBA00022553"/>
    </source>
</evidence>
<dbReference type="SMART" id="SM00091">
    <property type="entry name" value="PAS"/>
    <property type="match status" value="3"/>
</dbReference>
<dbReference type="Gene3D" id="3.30.450.20">
    <property type="entry name" value="PAS domain"/>
    <property type="match status" value="3"/>
</dbReference>
<evidence type="ECO:0000313" key="10">
    <source>
        <dbReference type="Proteomes" id="UP000249239"/>
    </source>
</evidence>
<dbReference type="OrthoDB" id="9124519at2"/>
<dbReference type="PRINTS" id="PR00344">
    <property type="entry name" value="BCTRLSENSOR"/>
</dbReference>
<keyword evidence="6" id="KW-0902">Two-component regulatory system</keyword>
<dbReference type="SUPFAM" id="SSF55785">
    <property type="entry name" value="PYP-like sensor domain (PAS domain)"/>
    <property type="match status" value="3"/>
</dbReference>
<dbReference type="InterPro" id="IPR050736">
    <property type="entry name" value="Sensor_HK_Regulatory"/>
</dbReference>
<dbReference type="PROSITE" id="PS50112">
    <property type="entry name" value="PAS"/>
    <property type="match status" value="2"/>
</dbReference>
<evidence type="ECO:0000256" key="4">
    <source>
        <dbReference type="ARBA" id="ARBA00022679"/>
    </source>
</evidence>
<dbReference type="EMBL" id="QKZK01000017">
    <property type="protein sequence ID" value="PZX15143.1"/>
    <property type="molecule type" value="Genomic_DNA"/>
</dbReference>
<dbReference type="InterPro" id="IPR004358">
    <property type="entry name" value="Sig_transdc_His_kin-like_C"/>
</dbReference>